<accession>A0A931H4R5</accession>
<feature type="domain" description="Response regulatory" evidence="9">
    <location>
        <begin position="512"/>
        <end position="626"/>
    </location>
</feature>
<keyword evidence="13" id="KW-1185">Reference proteome</keyword>
<dbReference type="InterPro" id="IPR003594">
    <property type="entry name" value="HATPase_dom"/>
</dbReference>
<feature type="domain" description="PAC" evidence="11">
    <location>
        <begin position="89"/>
        <end position="141"/>
    </location>
</feature>
<dbReference type="PANTHER" id="PTHR43547:SF2">
    <property type="entry name" value="HYBRID SIGNAL TRANSDUCTION HISTIDINE KINASE C"/>
    <property type="match status" value="1"/>
</dbReference>
<dbReference type="SMART" id="SM00086">
    <property type="entry name" value="PAC"/>
    <property type="match status" value="2"/>
</dbReference>
<evidence type="ECO:0000256" key="1">
    <source>
        <dbReference type="ARBA" id="ARBA00000085"/>
    </source>
</evidence>
<dbReference type="GO" id="GO:0000155">
    <property type="term" value="F:phosphorelay sensor kinase activity"/>
    <property type="evidence" value="ECO:0007669"/>
    <property type="project" value="InterPro"/>
</dbReference>
<dbReference type="InterPro" id="IPR005467">
    <property type="entry name" value="His_kinase_dom"/>
</dbReference>
<dbReference type="SUPFAM" id="SSF47384">
    <property type="entry name" value="Homodimeric domain of signal transducing histidine kinase"/>
    <property type="match status" value="1"/>
</dbReference>
<evidence type="ECO:0000259" key="9">
    <source>
        <dbReference type="PROSITE" id="PS50110"/>
    </source>
</evidence>
<dbReference type="RefSeq" id="WP_196986287.1">
    <property type="nucleotide sequence ID" value="NZ_JADWYS010000001.1"/>
</dbReference>
<proteinExistence type="predicted"/>
<dbReference type="PANTHER" id="PTHR43547">
    <property type="entry name" value="TWO-COMPONENT HISTIDINE KINASE"/>
    <property type="match status" value="1"/>
</dbReference>
<evidence type="ECO:0000313" key="13">
    <source>
        <dbReference type="Proteomes" id="UP000651050"/>
    </source>
</evidence>
<dbReference type="EC" id="2.7.13.3" evidence="3"/>
<sequence length="627" mass="68923">MEPDIERAAGEVQGTDRFRLLVDSVVDYGIFMLDPAGNVASWNTGAERIKGYTRAEVIGRHFSMFYTQEARDRGWPEHELRAATREGRFEDEGWRVRKDGSQFWANVVITALHDRAGGLAGFGKVTRDLTERRQHEEAMRESEERLRLLVEGVRDYAIFMLSPDGMVESWNSGAELLIGYRAGEIIGSHFSRFYRPEDAAAGQPAAELETALRVGRAEGEGWRIRKDGSAFWANVAVSPVRDAHGVLRGFAKVTRDMSDRRRLEQLENSSRRMNEFLAMLAHELRNPLAPIRNAVTVLQLEPSPSPIVRSSRDMIDRQLTHMTRLVDDLLDVGRLTSGKVRLKKERILYNQVVARAVEGVRPLMDARHHEFHARVPSADIHVMADATRLTQVIQNLLTNAAKYTPAAGRIELEASVDNGVLTTRVTDNGAGLSEPAREQIFELFFQGAEQGQSKESGLGIGLTLAKSLVEMHGGSMQAKSPGPGLGSTFSFTIPNATMEGRGGADGGAGSARVLIIDDNRDAADSLAEILRLMGCSVKTAYDGPTGIARAKEYAPHAALVDLGMPDMNGFEVLKALRVDSPRLLVAAVTGYGNEEDKQRTTAAGFDLHFVKPVDFATLQALVGRLVP</sequence>
<dbReference type="Gene3D" id="1.10.287.130">
    <property type="match status" value="1"/>
</dbReference>
<feature type="domain" description="Histidine kinase" evidence="8">
    <location>
        <begin position="279"/>
        <end position="497"/>
    </location>
</feature>
<evidence type="ECO:0000313" key="12">
    <source>
        <dbReference type="EMBL" id="MBG9388425.1"/>
    </source>
</evidence>
<evidence type="ECO:0000256" key="6">
    <source>
        <dbReference type="ARBA" id="ARBA00022777"/>
    </source>
</evidence>
<organism evidence="12 13">
    <name type="scientific">Caenimonas aquaedulcis</name>
    <dbReference type="NCBI Taxonomy" id="2793270"/>
    <lineage>
        <taxon>Bacteria</taxon>
        <taxon>Pseudomonadati</taxon>
        <taxon>Pseudomonadota</taxon>
        <taxon>Betaproteobacteria</taxon>
        <taxon>Burkholderiales</taxon>
        <taxon>Comamonadaceae</taxon>
        <taxon>Caenimonas</taxon>
    </lineage>
</organism>
<keyword evidence="5" id="KW-0808">Transferase</keyword>
<comment type="subcellular location">
    <subcellularLocation>
        <location evidence="2">Cell inner membrane</location>
        <topology evidence="2">Multi-pass membrane protein</topology>
    </subcellularLocation>
</comment>
<dbReference type="NCBIfam" id="TIGR00229">
    <property type="entry name" value="sensory_box"/>
    <property type="match status" value="2"/>
</dbReference>
<feature type="domain" description="PAC" evidence="11">
    <location>
        <begin position="217"/>
        <end position="269"/>
    </location>
</feature>
<dbReference type="InterPro" id="IPR011006">
    <property type="entry name" value="CheY-like_superfamily"/>
</dbReference>
<dbReference type="PROSITE" id="PS50109">
    <property type="entry name" value="HIS_KIN"/>
    <property type="match status" value="1"/>
</dbReference>
<dbReference type="SUPFAM" id="SSF55785">
    <property type="entry name" value="PYP-like sensor domain (PAS domain)"/>
    <property type="match status" value="2"/>
</dbReference>
<feature type="domain" description="PAS" evidence="10">
    <location>
        <begin position="14"/>
        <end position="87"/>
    </location>
</feature>
<dbReference type="PROSITE" id="PS50113">
    <property type="entry name" value="PAC"/>
    <property type="match status" value="2"/>
</dbReference>
<dbReference type="AlphaFoldDB" id="A0A931H4R5"/>
<dbReference type="Proteomes" id="UP000651050">
    <property type="component" value="Unassembled WGS sequence"/>
</dbReference>
<dbReference type="Gene3D" id="3.30.450.20">
    <property type="entry name" value="PAS domain"/>
    <property type="match status" value="2"/>
</dbReference>
<keyword evidence="4 7" id="KW-0597">Phosphoprotein</keyword>
<evidence type="ECO:0000256" key="2">
    <source>
        <dbReference type="ARBA" id="ARBA00004429"/>
    </source>
</evidence>
<protein>
    <recommendedName>
        <fullName evidence="3">histidine kinase</fullName>
        <ecNumber evidence="3">2.7.13.3</ecNumber>
    </recommendedName>
</protein>
<dbReference type="InterPro" id="IPR036097">
    <property type="entry name" value="HisK_dim/P_sf"/>
</dbReference>
<dbReference type="SMART" id="SM00387">
    <property type="entry name" value="HATPase_c"/>
    <property type="match status" value="1"/>
</dbReference>
<dbReference type="CDD" id="cd17580">
    <property type="entry name" value="REC_2_DhkD-like"/>
    <property type="match status" value="1"/>
</dbReference>
<dbReference type="PROSITE" id="PS50112">
    <property type="entry name" value="PAS"/>
    <property type="match status" value="2"/>
</dbReference>
<dbReference type="InterPro" id="IPR035965">
    <property type="entry name" value="PAS-like_dom_sf"/>
</dbReference>
<dbReference type="SMART" id="SM00388">
    <property type="entry name" value="HisKA"/>
    <property type="match status" value="1"/>
</dbReference>
<evidence type="ECO:0000259" key="8">
    <source>
        <dbReference type="PROSITE" id="PS50109"/>
    </source>
</evidence>
<evidence type="ECO:0000259" key="10">
    <source>
        <dbReference type="PROSITE" id="PS50112"/>
    </source>
</evidence>
<dbReference type="Pfam" id="PF00072">
    <property type="entry name" value="Response_reg"/>
    <property type="match status" value="1"/>
</dbReference>
<dbReference type="Gene3D" id="3.40.50.2300">
    <property type="match status" value="1"/>
</dbReference>
<dbReference type="InterPro" id="IPR000700">
    <property type="entry name" value="PAS-assoc_C"/>
</dbReference>
<dbReference type="Pfam" id="PF02518">
    <property type="entry name" value="HATPase_c"/>
    <property type="match status" value="1"/>
</dbReference>
<evidence type="ECO:0000259" key="11">
    <source>
        <dbReference type="PROSITE" id="PS50113"/>
    </source>
</evidence>
<dbReference type="SUPFAM" id="SSF52172">
    <property type="entry name" value="CheY-like"/>
    <property type="match status" value="1"/>
</dbReference>
<dbReference type="SUPFAM" id="SSF55874">
    <property type="entry name" value="ATPase domain of HSP90 chaperone/DNA topoisomerase II/histidine kinase"/>
    <property type="match status" value="1"/>
</dbReference>
<gene>
    <name evidence="12" type="ORF">I5803_10365</name>
</gene>
<dbReference type="InterPro" id="IPR001789">
    <property type="entry name" value="Sig_transdc_resp-reg_receiver"/>
</dbReference>
<dbReference type="PRINTS" id="PR00344">
    <property type="entry name" value="BCTRLSENSOR"/>
</dbReference>
<dbReference type="Gene3D" id="3.30.565.10">
    <property type="entry name" value="Histidine kinase-like ATPase, C-terminal domain"/>
    <property type="match status" value="1"/>
</dbReference>
<dbReference type="InterPro" id="IPR003661">
    <property type="entry name" value="HisK_dim/P_dom"/>
</dbReference>
<evidence type="ECO:0000256" key="5">
    <source>
        <dbReference type="ARBA" id="ARBA00022679"/>
    </source>
</evidence>
<dbReference type="InterPro" id="IPR001610">
    <property type="entry name" value="PAC"/>
</dbReference>
<dbReference type="SMART" id="SM00091">
    <property type="entry name" value="PAS"/>
    <property type="match status" value="2"/>
</dbReference>
<dbReference type="InterPro" id="IPR000014">
    <property type="entry name" value="PAS"/>
</dbReference>
<dbReference type="InterPro" id="IPR004358">
    <property type="entry name" value="Sig_transdc_His_kin-like_C"/>
</dbReference>
<feature type="modified residue" description="4-aspartylphosphate" evidence="7">
    <location>
        <position position="561"/>
    </location>
</feature>
<evidence type="ECO:0000256" key="4">
    <source>
        <dbReference type="ARBA" id="ARBA00022553"/>
    </source>
</evidence>
<reference evidence="12" key="1">
    <citation type="submission" date="2020-11" db="EMBL/GenBank/DDBJ databases">
        <title>Bacterial whole genome sequence for Caenimonas sp. DR4.4.</title>
        <authorList>
            <person name="Le V."/>
            <person name="Ko S.-R."/>
            <person name="Ahn C.-Y."/>
            <person name="Oh H.-M."/>
        </authorList>
    </citation>
    <scope>NUCLEOTIDE SEQUENCE</scope>
    <source>
        <strain evidence="12">DR4.4</strain>
    </source>
</reference>
<comment type="catalytic activity">
    <reaction evidence="1">
        <text>ATP + protein L-histidine = ADP + protein N-phospho-L-histidine.</text>
        <dbReference type="EC" id="2.7.13.3"/>
    </reaction>
</comment>
<dbReference type="SMART" id="SM00448">
    <property type="entry name" value="REC"/>
    <property type="match status" value="1"/>
</dbReference>
<evidence type="ECO:0000256" key="3">
    <source>
        <dbReference type="ARBA" id="ARBA00012438"/>
    </source>
</evidence>
<dbReference type="InterPro" id="IPR036890">
    <property type="entry name" value="HATPase_C_sf"/>
</dbReference>
<keyword evidence="6" id="KW-0418">Kinase</keyword>
<dbReference type="PROSITE" id="PS50110">
    <property type="entry name" value="RESPONSE_REGULATORY"/>
    <property type="match status" value="1"/>
</dbReference>
<dbReference type="GO" id="GO:0005886">
    <property type="term" value="C:plasma membrane"/>
    <property type="evidence" value="ECO:0007669"/>
    <property type="project" value="UniProtKB-SubCell"/>
</dbReference>
<dbReference type="Pfam" id="PF13426">
    <property type="entry name" value="PAS_9"/>
    <property type="match status" value="2"/>
</dbReference>
<dbReference type="FunFam" id="3.30.565.10:FF:000006">
    <property type="entry name" value="Sensor histidine kinase WalK"/>
    <property type="match status" value="1"/>
</dbReference>
<dbReference type="Pfam" id="PF00512">
    <property type="entry name" value="HisKA"/>
    <property type="match status" value="1"/>
</dbReference>
<comment type="caution">
    <text evidence="12">The sequence shown here is derived from an EMBL/GenBank/DDBJ whole genome shotgun (WGS) entry which is preliminary data.</text>
</comment>
<dbReference type="EMBL" id="JADWYS010000001">
    <property type="protein sequence ID" value="MBG9388425.1"/>
    <property type="molecule type" value="Genomic_DNA"/>
</dbReference>
<dbReference type="CDD" id="cd00082">
    <property type="entry name" value="HisKA"/>
    <property type="match status" value="1"/>
</dbReference>
<feature type="domain" description="PAS" evidence="10">
    <location>
        <begin position="142"/>
        <end position="215"/>
    </location>
</feature>
<dbReference type="CDD" id="cd00130">
    <property type="entry name" value="PAS"/>
    <property type="match status" value="2"/>
</dbReference>
<name>A0A931H4R5_9BURK</name>
<evidence type="ECO:0000256" key="7">
    <source>
        <dbReference type="PROSITE-ProRule" id="PRU00169"/>
    </source>
</evidence>